<feature type="transmembrane region" description="Helical" evidence="5">
    <location>
        <begin position="192"/>
        <end position="211"/>
    </location>
</feature>
<dbReference type="InterPro" id="IPR004710">
    <property type="entry name" value="Bilac:Na_transpt"/>
</dbReference>
<accession>A0ABV3Q5L4</accession>
<evidence type="ECO:0000256" key="4">
    <source>
        <dbReference type="ARBA" id="ARBA00023136"/>
    </source>
</evidence>
<dbReference type="InterPro" id="IPR002657">
    <property type="entry name" value="BilAc:Na_symport/Acr3"/>
</dbReference>
<feature type="transmembrane region" description="Helical" evidence="5">
    <location>
        <begin position="98"/>
        <end position="120"/>
    </location>
</feature>
<organism evidence="6 7">
    <name type="scientific">Jeotgalibacillus marinus</name>
    <dbReference type="NCBI Taxonomy" id="86667"/>
    <lineage>
        <taxon>Bacteria</taxon>
        <taxon>Bacillati</taxon>
        <taxon>Bacillota</taxon>
        <taxon>Bacilli</taxon>
        <taxon>Bacillales</taxon>
        <taxon>Caryophanaceae</taxon>
        <taxon>Jeotgalibacillus</taxon>
    </lineage>
</organism>
<keyword evidence="2 5" id="KW-0812">Transmembrane</keyword>
<feature type="transmembrane region" description="Helical" evidence="5">
    <location>
        <begin position="157"/>
        <end position="180"/>
    </location>
</feature>
<comment type="caution">
    <text evidence="6">The sequence shown here is derived from an EMBL/GenBank/DDBJ whole genome shotgun (WGS) entry which is preliminary data.</text>
</comment>
<feature type="transmembrane region" description="Helical" evidence="5">
    <location>
        <begin position="127"/>
        <end position="151"/>
    </location>
</feature>
<feature type="transmembrane region" description="Helical" evidence="5">
    <location>
        <begin position="12"/>
        <end position="30"/>
    </location>
</feature>
<name>A0ABV3Q5L4_9BACL</name>
<evidence type="ECO:0000313" key="6">
    <source>
        <dbReference type="EMBL" id="MEW9502636.1"/>
    </source>
</evidence>
<dbReference type="PANTHER" id="PTHR10361:SF28">
    <property type="entry name" value="P3 PROTEIN-RELATED"/>
    <property type="match status" value="1"/>
</dbReference>
<gene>
    <name evidence="6" type="ORF">AB1471_12635</name>
</gene>
<dbReference type="PANTHER" id="PTHR10361">
    <property type="entry name" value="SODIUM-BILE ACID COTRANSPORTER"/>
    <property type="match status" value="1"/>
</dbReference>
<dbReference type="RefSeq" id="WP_367780171.1">
    <property type="nucleotide sequence ID" value="NZ_JBFMIA010000013.1"/>
</dbReference>
<protein>
    <submittedName>
        <fullName evidence="6">Bile acid:sodium symporter family protein</fullName>
    </submittedName>
</protein>
<evidence type="ECO:0000256" key="1">
    <source>
        <dbReference type="ARBA" id="ARBA00004141"/>
    </source>
</evidence>
<evidence type="ECO:0000313" key="7">
    <source>
        <dbReference type="Proteomes" id="UP001556040"/>
    </source>
</evidence>
<keyword evidence="7" id="KW-1185">Reference proteome</keyword>
<proteinExistence type="predicted"/>
<keyword evidence="4 5" id="KW-0472">Membrane</keyword>
<dbReference type="Proteomes" id="UP001556040">
    <property type="component" value="Unassembled WGS sequence"/>
</dbReference>
<reference evidence="6 7" key="1">
    <citation type="journal article" date="1979" name="Int. J. Syst. Evol. Microbiol.">
        <title>Bacillus globisporus subsp. marinus subsp. nov.</title>
        <authorList>
            <person name="Liu H."/>
        </authorList>
    </citation>
    <scope>NUCLEOTIDE SEQUENCE [LARGE SCALE GENOMIC DNA]</scope>
    <source>
        <strain evidence="6 7">DSM 1297</strain>
    </source>
</reference>
<comment type="subcellular location">
    <subcellularLocation>
        <location evidence="1">Membrane</location>
        <topology evidence="1">Multi-pass membrane protein</topology>
    </subcellularLocation>
</comment>
<dbReference type="EMBL" id="JBFMIA010000013">
    <property type="protein sequence ID" value="MEW9502636.1"/>
    <property type="molecule type" value="Genomic_DNA"/>
</dbReference>
<dbReference type="InterPro" id="IPR038770">
    <property type="entry name" value="Na+/solute_symporter_sf"/>
</dbReference>
<feature type="transmembrane region" description="Helical" evidence="5">
    <location>
        <begin position="36"/>
        <end position="57"/>
    </location>
</feature>
<evidence type="ECO:0000256" key="3">
    <source>
        <dbReference type="ARBA" id="ARBA00022989"/>
    </source>
</evidence>
<dbReference type="Gene3D" id="1.20.1530.20">
    <property type="match status" value="1"/>
</dbReference>
<keyword evidence="3 5" id="KW-1133">Transmembrane helix</keyword>
<feature type="transmembrane region" description="Helical" evidence="5">
    <location>
        <begin position="223"/>
        <end position="244"/>
    </location>
</feature>
<feature type="transmembrane region" description="Helical" evidence="5">
    <location>
        <begin position="69"/>
        <end position="92"/>
    </location>
</feature>
<evidence type="ECO:0000256" key="5">
    <source>
        <dbReference type="SAM" id="Phobius"/>
    </source>
</evidence>
<dbReference type="Pfam" id="PF01758">
    <property type="entry name" value="SBF"/>
    <property type="match status" value="1"/>
</dbReference>
<evidence type="ECO:0000256" key="2">
    <source>
        <dbReference type="ARBA" id="ARBA00022692"/>
    </source>
</evidence>
<sequence>MSGLVKASRFAGNTFAFWVLLIGVIAFFFPSGFTWIGPYITILLGIIMFGMGMTLTVQDFKAVARQPKSVFIGVAAQYTIMPLLAFGLATLFQLPPELAVGVILVGCCPGGTASNVITYLAKGNTALSVAITSVSTLLAPILTPALIFVFASQWLDVSFFGMFMSVVQVVLIPVVLGIGVRSLLKEKVEKAIPVMPLVSVIAIVAIIGSIVGGSKEQIVTSGLLIFSIVVIHNGLGLLIGFTLAKALKLDLASQKAIAVEVGMQNSGLGATLAAAHFNPVAAVPSAIFSIWHNVSGTLVVTFWSRKN</sequence>